<dbReference type="InterPro" id="IPR001509">
    <property type="entry name" value="Epimerase_deHydtase"/>
</dbReference>
<sequence>MATKTKLRIFVAGGGGFIGSHTAKRLKEEGHFVRVADWKRQHYFEDSQICDEFHDVDLRDLNNCIKMCEGMDEVYDFAADMGGMGFIQSNHSVILYNNIMISFNMVEAARRSGSVKRFFYSSSACIYPEYRQLETANPGLKESDAWPAQPQDAYGLEKLVTEEFCKYYNKDFGIEFRIGRFHNIYGPHGTWKGGREKAPAAFCRKALVCGDVFEMWGDGEQTRSFCYIDDCVEGVLRLMRSDVREPINIGSEEMVSMNDMAHLVLDFAGKKDSTKLHHIPGPEGVRGRNSDNTLIREKLGWAPIINLKDGLKRTFDWIKIQIENEKAQGVDVSQYSQSHVVNQKPTDFTK</sequence>
<evidence type="ECO:0000256" key="3">
    <source>
        <dbReference type="ARBA" id="ARBA00023235"/>
    </source>
</evidence>
<dbReference type="GO" id="GO:0051287">
    <property type="term" value="F:NAD binding"/>
    <property type="evidence" value="ECO:0007669"/>
    <property type="project" value="InterPro"/>
</dbReference>
<comment type="similarity">
    <text evidence="1">Belongs to the NAD(P)-dependent epimerase/dehydratase family.</text>
</comment>
<reference evidence="5" key="1">
    <citation type="submission" date="2005-09" db="EMBL/GenBank/DDBJ databases">
        <title>Characterization of a GDP-D-mannose 3",5"-epimerase from rice, a key enzyme for the vitamin C biosynthesis in plants.</title>
        <authorList>
            <person name="Watanabe K."/>
            <person name="Kitamura S."/>
        </authorList>
    </citation>
    <scope>NUCLEOTIDE SEQUENCE</scope>
</reference>
<dbReference type="Pfam" id="PF01370">
    <property type="entry name" value="Epimerase"/>
    <property type="match status" value="1"/>
</dbReference>
<evidence type="ECO:0000256" key="2">
    <source>
        <dbReference type="ARBA" id="ARBA00023027"/>
    </source>
</evidence>
<dbReference type="CDD" id="cd05273">
    <property type="entry name" value="GME-like_SDR_e"/>
    <property type="match status" value="1"/>
</dbReference>
<dbReference type="PANTHER" id="PTHR43574">
    <property type="entry name" value="EPIMERASE-RELATED"/>
    <property type="match status" value="1"/>
</dbReference>
<evidence type="ECO:0000259" key="4">
    <source>
        <dbReference type="Pfam" id="PF01370"/>
    </source>
</evidence>
<dbReference type="InterPro" id="IPR033890">
    <property type="entry name" value="GDP-Man_epi"/>
</dbReference>
<protein>
    <submittedName>
        <fullName evidence="5">GDP-mannose-3'',5''-epimerase</fullName>
    </submittedName>
</protein>
<proteinExistence type="evidence at transcript level"/>
<keyword evidence="2" id="KW-0520">NAD</keyword>
<dbReference type="SUPFAM" id="SSF51735">
    <property type="entry name" value="NAD(P)-binding Rossmann-fold domains"/>
    <property type="match status" value="1"/>
</dbReference>
<dbReference type="Gene3D" id="3.40.50.720">
    <property type="entry name" value="NAD(P)-binding Rossmann-like Domain"/>
    <property type="match status" value="1"/>
</dbReference>
<gene>
    <name evidence="5" type="primary">OsGME</name>
</gene>
<evidence type="ECO:0000256" key="1">
    <source>
        <dbReference type="ARBA" id="ARBA00007637"/>
    </source>
</evidence>
<organism evidence="5">
    <name type="scientific">Oryza sativa subsp. japonica</name>
    <name type="common">Rice</name>
    <dbReference type="NCBI Taxonomy" id="39947"/>
    <lineage>
        <taxon>Eukaryota</taxon>
        <taxon>Viridiplantae</taxon>
        <taxon>Streptophyta</taxon>
        <taxon>Embryophyta</taxon>
        <taxon>Tracheophyta</taxon>
        <taxon>Spermatophyta</taxon>
        <taxon>Magnoliopsida</taxon>
        <taxon>Liliopsida</taxon>
        <taxon>Poales</taxon>
        <taxon>Poaceae</taxon>
        <taxon>BOP clade</taxon>
        <taxon>Oryzoideae</taxon>
        <taxon>Oryzeae</taxon>
        <taxon>Oryzinae</taxon>
        <taxon>Oryza</taxon>
        <taxon>Oryza sativa</taxon>
    </lineage>
</organism>
<evidence type="ECO:0000313" key="5">
    <source>
        <dbReference type="EMBL" id="BAE45242.1"/>
    </source>
</evidence>
<dbReference type="Gene3D" id="3.90.25.10">
    <property type="entry name" value="UDP-galactose 4-epimerase, domain 1"/>
    <property type="match status" value="1"/>
</dbReference>
<feature type="domain" description="NAD-dependent epimerase/dehydratase" evidence="4">
    <location>
        <begin position="9"/>
        <end position="250"/>
    </location>
</feature>
<dbReference type="GO" id="GO:0047918">
    <property type="term" value="F:GDP-mannose 3,5-epimerase activity"/>
    <property type="evidence" value="ECO:0007669"/>
    <property type="project" value="InterPro"/>
</dbReference>
<keyword evidence="3" id="KW-0413">Isomerase</keyword>
<name>Q3MU86_ORYSJ</name>
<dbReference type="EMBL" id="AB235855">
    <property type="protein sequence ID" value="BAE45242.1"/>
    <property type="molecule type" value="mRNA"/>
</dbReference>
<accession>Q3MU86</accession>
<dbReference type="AlphaFoldDB" id="Q3MU86"/>
<dbReference type="InterPro" id="IPR036291">
    <property type="entry name" value="NAD(P)-bd_dom_sf"/>
</dbReference>